<dbReference type="OrthoDB" id="4074350at2759"/>
<feature type="domain" description="Peptidase A1" evidence="5">
    <location>
        <begin position="49"/>
        <end position="408"/>
    </location>
</feature>
<keyword evidence="3" id="KW-1133">Transmembrane helix</keyword>
<dbReference type="PANTHER" id="PTHR47965">
    <property type="entry name" value="ASPARTYL PROTEASE-RELATED"/>
    <property type="match status" value="1"/>
</dbReference>
<keyword evidence="3" id="KW-0472">Membrane</keyword>
<gene>
    <name evidence="6" type="ORF">DID88_003138</name>
</gene>
<keyword evidence="7" id="KW-1185">Reference proteome</keyword>
<dbReference type="SUPFAM" id="SSF50630">
    <property type="entry name" value="Acid proteases"/>
    <property type="match status" value="1"/>
</dbReference>
<dbReference type="Pfam" id="PF00026">
    <property type="entry name" value="Asp"/>
    <property type="match status" value="1"/>
</dbReference>
<protein>
    <recommendedName>
        <fullName evidence="5">Peptidase A1 domain-containing protein</fullName>
    </recommendedName>
</protein>
<feature type="signal peptide" evidence="4">
    <location>
        <begin position="1"/>
        <end position="29"/>
    </location>
</feature>
<evidence type="ECO:0000256" key="4">
    <source>
        <dbReference type="SAM" id="SignalP"/>
    </source>
</evidence>
<dbReference type="Proteomes" id="UP000249056">
    <property type="component" value="Unassembled WGS sequence"/>
</dbReference>
<keyword evidence="3" id="KW-0812">Transmembrane</keyword>
<organism evidence="6 7">
    <name type="scientific">Monilinia fructigena</name>
    <dbReference type="NCBI Taxonomy" id="38457"/>
    <lineage>
        <taxon>Eukaryota</taxon>
        <taxon>Fungi</taxon>
        <taxon>Dikarya</taxon>
        <taxon>Ascomycota</taxon>
        <taxon>Pezizomycotina</taxon>
        <taxon>Leotiomycetes</taxon>
        <taxon>Helotiales</taxon>
        <taxon>Sclerotiniaceae</taxon>
        <taxon>Monilinia</taxon>
    </lineage>
</organism>
<feature type="chain" id="PRO_5017211275" description="Peptidase A1 domain-containing protein" evidence="4">
    <location>
        <begin position="30"/>
        <end position="779"/>
    </location>
</feature>
<dbReference type="InterPro" id="IPR033121">
    <property type="entry name" value="PEPTIDASE_A1"/>
</dbReference>
<keyword evidence="4" id="KW-0732">Signal</keyword>
<evidence type="ECO:0000256" key="1">
    <source>
        <dbReference type="ARBA" id="ARBA00007447"/>
    </source>
</evidence>
<sequence>MVSFVVKCALAQFLTLLLVLGQFVGGVVAVKALSVTPSSAWFGNDGSWSAVSVRLGFPQQGVNLFPNTLSEEIWGVGPYGCEDDSSTCPTSRGWIFNASQSSTWRSLYYWDHTASWNLGTGNALDWPPSGDFGLDHLAFGPDGPTIPKATVAMINDTEYWVGSFGLGASSGNFTYVTPKPLYEQLQDEGEILGAGYGYTAGAVYRQKGETLSLTLGGYDENRFIPHNVSFNLVGSAQSIPRLFIESISVISTNGSNTSIELASSKDGMKNTLIDSSTPFLWLPEEVCDRFADALGLTYNETLNLYTFDENPNQHNNLSDPTTSTTFTFRLKDEPTVKDSVDIALPYAAFDLQLTYPYIPNTEYGTDEASKFYFPLARAANASQYTIGRAFLQEAYIIANYETNTFSIHQAVHVSDTLSNMSIVAFQRATRQSSHLTKGQRIGISIGVSIFGTGITLAGLYCYYIKYYKPKKHFHATTNSTSESEAGIHLQHVDSPPSMAPGTSEATSNSNYPVEINSEMAQPTEVDAQFPHQHLELVAAISSELSTGIPVQPPAELEGNSSYGDFTFGPSSTEQSSPTVSLFSASLSGSLPSAAALAISSADLSFEQSSAPATPARASVLSDSVSPMSQARMAGRMSPPPTYDLTHPSSHIFGRAIPSGSQLTSSFDQPTGAQASQPSNYVYTGIMPSVIPLSNPFDQTTQTRIAQINEWRRRDQERQAQEEELHRQALAREEEIREERFQASRRAHRQQLERMEIEGIDVFKYRTEEVGDLKISSVPP</sequence>
<dbReference type="AlphaFoldDB" id="A0A395IUG2"/>
<dbReference type="GO" id="GO:0009277">
    <property type="term" value="C:fungal-type cell wall"/>
    <property type="evidence" value="ECO:0007669"/>
    <property type="project" value="TreeGrafter"/>
</dbReference>
<evidence type="ECO:0000313" key="6">
    <source>
        <dbReference type="EMBL" id="RAL63950.1"/>
    </source>
</evidence>
<dbReference type="Gene3D" id="2.40.70.10">
    <property type="entry name" value="Acid Proteases"/>
    <property type="match status" value="2"/>
</dbReference>
<comment type="similarity">
    <text evidence="1">Belongs to the peptidase A1 family.</text>
</comment>
<accession>A0A395IUG2</accession>
<evidence type="ECO:0000259" key="5">
    <source>
        <dbReference type="PROSITE" id="PS51767"/>
    </source>
</evidence>
<dbReference type="InterPro" id="IPR001461">
    <property type="entry name" value="Aspartic_peptidase_A1"/>
</dbReference>
<evidence type="ECO:0000256" key="3">
    <source>
        <dbReference type="SAM" id="Phobius"/>
    </source>
</evidence>
<dbReference type="EMBL" id="QKRW01000016">
    <property type="protein sequence ID" value="RAL63950.1"/>
    <property type="molecule type" value="Genomic_DNA"/>
</dbReference>
<feature type="coiled-coil region" evidence="2">
    <location>
        <begin position="712"/>
        <end position="757"/>
    </location>
</feature>
<name>A0A395IUG2_9HELO</name>
<comment type="caution">
    <text evidence="6">The sequence shown here is derived from an EMBL/GenBank/DDBJ whole genome shotgun (WGS) entry which is preliminary data.</text>
</comment>
<evidence type="ECO:0000313" key="7">
    <source>
        <dbReference type="Proteomes" id="UP000249056"/>
    </source>
</evidence>
<proteinExistence type="inferred from homology"/>
<dbReference type="PROSITE" id="PS51767">
    <property type="entry name" value="PEPTIDASE_A1"/>
    <property type="match status" value="1"/>
</dbReference>
<evidence type="ECO:0000256" key="2">
    <source>
        <dbReference type="SAM" id="Coils"/>
    </source>
</evidence>
<dbReference type="InterPro" id="IPR021109">
    <property type="entry name" value="Peptidase_aspartic_dom_sf"/>
</dbReference>
<feature type="transmembrane region" description="Helical" evidence="3">
    <location>
        <begin position="441"/>
        <end position="463"/>
    </location>
</feature>
<dbReference type="GO" id="GO:0006508">
    <property type="term" value="P:proteolysis"/>
    <property type="evidence" value="ECO:0007669"/>
    <property type="project" value="InterPro"/>
</dbReference>
<dbReference type="GO" id="GO:0031505">
    <property type="term" value="P:fungal-type cell wall organization"/>
    <property type="evidence" value="ECO:0007669"/>
    <property type="project" value="TreeGrafter"/>
</dbReference>
<keyword evidence="2" id="KW-0175">Coiled coil</keyword>
<dbReference type="PANTHER" id="PTHR47965:SF101">
    <property type="entry name" value="HYPOTHETICAL ASPARTYL PROTEASE (EUROFUNG)-RELATED"/>
    <property type="match status" value="1"/>
</dbReference>
<dbReference type="GO" id="GO:0004190">
    <property type="term" value="F:aspartic-type endopeptidase activity"/>
    <property type="evidence" value="ECO:0007669"/>
    <property type="project" value="InterPro"/>
</dbReference>
<reference evidence="6 7" key="1">
    <citation type="submission" date="2018-06" db="EMBL/GenBank/DDBJ databases">
        <title>Genome Sequence of the Brown Rot Fungal Pathogen Monilinia fructigena.</title>
        <authorList>
            <person name="Landi L."/>
            <person name="De Miccolis Angelini R.M."/>
            <person name="Pollastro S."/>
            <person name="Abate D."/>
            <person name="Faretra F."/>
            <person name="Romanazzi G."/>
        </authorList>
    </citation>
    <scope>NUCLEOTIDE SEQUENCE [LARGE SCALE GENOMIC DNA]</scope>
    <source>
        <strain evidence="6 7">Mfrg269</strain>
    </source>
</reference>
<dbReference type="GO" id="GO:0005576">
    <property type="term" value="C:extracellular region"/>
    <property type="evidence" value="ECO:0007669"/>
    <property type="project" value="TreeGrafter"/>
</dbReference>